<accession>A0A4Q2U2B3</accession>
<evidence type="ECO:0000313" key="1">
    <source>
        <dbReference type="EMBL" id="RYC29868.1"/>
    </source>
</evidence>
<dbReference type="EMBL" id="QYBB01000037">
    <property type="protein sequence ID" value="RYC29868.1"/>
    <property type="molecule type" value="Genomic_DNA"/>
</dbReference>
<organism evidence="1 2">
    <name type="scientific">Lichenibacterium minor</name>
    <dbReference type="NCBI Taxonomy" id="2316528"/>
    <lineage>
        <taxon>Bacteria</taxon>
        <taxon>Pseudomonadati</taxon>
        <taxon>Pseudomonadota</taxon>
        <taxon>Alphaproteobacteria</taxon>
        <taxon>Hyphomicrobiales</taxon>
        <taxon>Lichenihabitantaceae</taxon>
        <taxon>Lichenibacterium</taxon>
    </lineage>
</organism>
<proteinExistence type="predicted"/>
<protein>
    <submittedName>
        <fullName evidence="1">Uncharacterized protein</fullName>
    </submittedName>
</protein>
<name>A0A4Q2U2B3_9HYPH</name>
<sequence length="82" mass="9369">MAEQTDKIRFDLRMRPAADGRFEVLLRLYRDGLFASETSIAVVKEGKAKLILRMADYQLARQGYRQFLSEMPAVLQFDAVAA</sequence>
<reference evidence="1 2" key="2">
    <citation type="submission" date="2019-02" db="EMBL/GenBank/DDBJ databases">
        <title>'Lichenibacterium ramalinii' gen. nov. sp. nov., 'Lichenibacterium minor' gen. nov. sp. nov.</title>
        <authorList>
            <person name="Pankratov T."/>
        </authorList>
    </citation>
    <scope>NUCLEOTIDE SEQUENCE [LARGE SCALE GENOMIC DNA]</scope>
    <source>
        <strain evidence="1 2">RmlP026</strain>
    </source>
</reference>
<dbReference type="RefSeq" id="WP_129228959.1">
    <property type="nucleotide sequence ID" value="NZ_QYBB01000037.1"/>
</dbReference>
<evidence type="ECO:0000313" key="2">
    <source>
        <dbReference type="Proteomes" id="UP000290759"/>
    </source>
</evidence>
<dbReference type="AlphaFoldDB" id="A0A4Q2U2B3"/>
<reference evidence="1 2" key="1">
    <citation type="submission" date="2018-12" db="EMBL/GenBank/DDBJ databases">
        <authorList>
            <person name="Grouzdev D.S."/>
            <person name="Krutkina M.S."/>
        </authorList>
    </citation>
    <scope>NUCLEOTIDE SEQUENCE [LARGE SCALE GENOMIC DNA]</scope>
    <source>
        <strain evidence="1 2">RmlP026</strain>
    </source>
</reference>
<dbReference type="Proteomes" id="UP000290759">
    <property type="component" value="Unassembled WGS sequence"/>
</dbReference>
<comment type="caution">
    <text evidence="1">The sequence shown here is derived from an EMBL/GenBank/DDBJ whole genome shotgun (WGS) entry which is preliminary data.</text>
</comment>
<keyword evidence="2" id="KW-1185">Reference proteome</keyword>
<gene>
    <name evidence="1" type="ORF">D3273_21540</name>
</gene>